<evidence type="ECO:0000256" key="7">
    <source>
        <dbReference type="SAM" id="Phobius"/>
    </source>
</evidence>
<feature type="transmembrane region" description="Helical" evidence="7">
    <location>
        <begin position="35"/>
        <end position="57"/>
    </location>
</feature>
<dbReference type="InterPro" id="IPR023090">
    <property type="entry name" value="UPF0702_alpha/beta_dom_sf"/>
</dbReference>
<feature type="domain" description="YetF C-terminal" evidence="8">
    <location>
        <begin position="58"/>
        <end position="196"/>
    </location>
</feature>
<evidence type="ECO:0000313" key="9">
    <source>
        <dbReference type="EMBL" id="QQZ11505.1"/>
    </source>
</evidence>
<feature type="transmembrane region" description="Helical" evidence="7">
    <location>
        <begin position="12"/>
        <end position="29"/>
    </location>
</feature>
<keyword evidence="6 7" id="KW-0472">Membrane</keyword>
<keyword evidence="5 7" id="KW-1133">Transmembrane helix</keyword>
<organism evidence="9 10">
    <name type="scientific">Heyndrickxia vini</name>
    <dbReference type="NCBI Taxonomy" id="1476025"/>
    <lineage>
        <taxon>Bacteria</taxon>
        <taxon>Bacillati</taxon>
        <taxon>Bacillota</taxon>
        <taxon>Bacilli</taxon>
        <taxon>Bacillales</taxon>
        <taxon>Bacillaceae</taxon>
        <taxon>Heyndrickxia</taxon>
    </lineage>
</organism>
<evidence type="ECO:0000256" key="5">
    <source>
        <dbReference type="ARBA" id="ARBA00022989"/>
    </source>
</evidence>
<evidence type="ECO:0000256" key="2">
    <source>
        <dbReference type="ARBA" id="ARBA00006448"/>
    </source>
</evidence>
<protein>
    <submittedName>
        <fullName evidence="9">DUF421 domain-containing protein</fullName>
    </submittedName>
</protein>
<dbReference type="PANTHER" id="PTHR34582:SF7">
    <property type="entry name" value="UPF0702 TRANSMEMBRANE PROTEIN YDFS"/>
    <property type="match status" value="1"/>
</dbReference>
<dbReference type="PANTHER" id="PTHR34582">
    <property type="entry name" value="UPF0702 TRANSMEMBRANE PROTEIN YCAP"/>
    <property type="match status" value="1"/>
</dbReference>
<evidence type="ECO:0000256" key="6">
    <source>
        <dbReference type="ARBA" id="ARBA00023136"/>
    </source>
</evidence>
<comment type="similarity">
    <text evidence="2">Belongs to the UPF0702 family.</text>
</comment>
<reference evidence="9 10" key="1">
    <citation type="submission" date="2020-11" db="EMBL/GenBank/DDBJ databases">
        <title>Taxonomic evaluation of the Bacillus sporothermodurans group of bacteria based on whole genome sequences.</title>
        <authorList>
            <person name="Fiedler G."/>
            <person name="Herbstmann A.-D."/>
            <person name="Doll E."/>
            <person name="Wenning M."/>
            <person name="Brinks E."/>
            <person name="Kabisch J."/>
            <person name="Breitenwieser F."/>
            <person name="Lappann M."/>
            <person name="Boehnlein C."/>
            <person name="Franz C."/>
        </authorList>
    </citation>
    <scope>NUCLEOTIDE SEQUENCE [LARGE SCALE GENOMIC DNA]</scope>
    <source>
        <strain evidence="9 10">JCM 19841</strain>
    </source>
</reference>
<evidence type="ECO:0000256" key="1">
    <source>
        <dbReference type="ARBA" id="ARBA00004651"/>
    </source>
</evidence>
<evidence type="ECO:0000313" key="10">
    <source>
        <dbReference type="Proteomes" id="UP000595691"/>
    </source>
</evidence>
<keyword evidence="3" id="KW-1003">Cell membrane</keyword>
<comment type="subcellular location">
    <subcellularLocation>
        <location evidence="1">Cell membrane</location>
        <topology evidence="1">Multi-pass membrane protein</topology>
    </subcellularLocation>
</comment>
<dbReference type="EMBL" id="CP065425">
    <property type="protein sequence ID" value="QQZ11505.1"/>
    <property type="molecule type" value="Genomic_DNA"/>
</dbReference>
<gene>
    <name evidence="9" type="ORF">I5776_10560</name>
</gene>
<dbReference type="Gene3D" id="3.30.240.20">
    <property type="entry name" value="bsu07140 like domains"/>
    <property type="match status" value="2"/>
</dbReference>
<name>A0ABX7E822_9BACI</name>
<evidence type="ECO:0000256" key="4">
    <source>
        <dbReference type="ARBA" id="ARBA00022692"/>
    </source>
</evidence>
<dbReference type="InterPro" id="IPR007353">
    <property type="entry name" value="DUF421"/>
</dbReference>
<dbReference type="Pfam" id="PF04239">
    <property type="entry name" value="DUF421"/>
    <property type="match status" value="1"/>
</dbReference>
<keyword evidence="4 7" id="KW-0812">Transmembrane</keyword>
<accession>A0ABX7E822</accession>
<sequence>MGRKQISQLTFFNYITGISIGTLAATISIDRSINLAESATALIIWTLLTIFVAMLSIKSRKAKVLIDGQPKIVIKEGKIMEDTLKDLRLDTDSLRAMLRNKSIFSMKEVEYAILETNGELSILKKFEDQALSKKDLNIPSKNERINKTSIPVEIIVDGKIIHENINKLNVNKEWILDQLHQKGVHSLSNVFYAEVQENGDIFIDKRNDHLLH</sequence>
<keyword evidence="10" id="KW-1185">Reference proteome</keyword>
<evidence type="ECO:0000256" key="3">
    <source>
        <dbReference type="ARBA" id="ARBA00022475"/>
    </source>
</evidence>
<evidence type="ECO:0000259" key="8">
    <source>
        <dbReference type="Pfam" id="PF04239"/>
    </source>
</evidence>
<proteinExistence type="inferred from homology"/>
<dbReference type="Proteomes" id="UP000595691">
    <property type="component" value="Chromosome"/>
</dbReference>